<comment type="caution">
    <text evidence="2">The sequence shown here is derived from an EMBL/GenBank/DDBJ whole genome shotgun (WGS) entry which is preliminary data.</text>
</comment>
<sequence>MRILILGGTVFVGRHLTEAALENGHEVTLFNRGRTNQDLFPDVEKLKGDRSDDLEALKGREWDVVIDASGYTPRQATATAELLKDSVKRYIFISSISAYRDFHEKYVDETYPVGKLEDETTEEVNAETYGPLKALAEKKLEEVMPGKVLNIRPGIIVGPHDPTDRFTYWVMRFGRGGEVLVPGKQDRPIQWIDARDLSKWIIQMAEQEETGTYNAVGYDEELTMKKFVDALIKQNPNAEDQWISDQCLLDNEAKPSSDLPLWIPVSEDHPHGFILASNKKAREKGLTFRKLEETIEDTRKWFESREDTDMRVGIEPDKEATIVRRCK</sequence>
<feature type="domain" description="NAD-dependent epimerase/dehydratase" evidence="1">
    <location>
        <begin position="3"/>
        <end position="214"/>
    </location>
</feature>
<dbReference type="InterPro" id="IPR001509">
    <property type="entry name" value="Epimerase_deHydtase"/>
</dbReference>
<proteinExistence type="predicted"/>
<accession>A0ABQ1QIT4</accession>
<dbReference type="Gene3D" id="3.40.50.720">
    <property type="entry name" value="NAD(P)-binding Rossmann-like Domain"/>
    <property type="match status" value="1"/>
</dbReference>
<evidence type="ECO:0000313" key="3">
    <source>
        <dbReference type="Proteomes" id="UP000642571"/>
    </source>
</evidence>
<dbReference type="PANTHER" id="PTHR43245:SF13">
    <property type="entry name" value="UDP-D-APIOSE_UDP-D-XYLOSE SYNTHASE 2"/>
    <property type="match status" value="1"/>
</dbReference>
<name>A0ABQ1QIT4_9BACI</name>
<gene>
    <name evidence="2" type="ORF">GCM10011389_38880</name>
</gene>
<reference evidence="3" key="1">
    <citation type="journal article" date="2019" name="Int. J. Syst. Evol. Microbiol.">
        <title>The Global Catalogue of Microorganisms (GCM) 10K type strain sequencing project: providing services to taxonomists for standard genome sequencing and annotation.</title>
        <authorList>
            <consortium name="The Broad Institute Genomics Platform"/>
            <consortium name="The Broad Institute Genome Sequencing Center for Infectious Disease"/>
            <person name="Wu L."/>
            <person name="Ma J."/>
        </authorList>
    </citation>
    <scope>NUCLEOTIDE SEQUENCE [LARGE SCALE GENOMIC DNA]</scope>
    <source>
        <strain evidence="3">CGMCC 1.15353</strain>
    </source>
</reference>
<dbReference type="InterPro" id="IPR036291">
    <property type="entry name" value="NAD(P)-bd_dom_sf"/>
</dbReference>
<keyword evidence="3" id="KW-1185">Reference proteome</keyword>
<protein>
    <recommendedName>
        <fullName evidence="1">NAD-dependent epimerase/dehydratase domain-containing protein</fullName>
    </recommendedName>
</protein>
<dbReference type="EMBL" id="BMIN01000024">
    <property type="protein sequence ID" value="GGD27543.1"/>
    <property type="molecule type" value="Genomic_DNA"/>
</dbReference>
<dbReference type="Proteomes" id="UP000642571">
    <property type="component" value="Unassembled WGS sequence"/>
</dbReference>
<dbReference type="PANTHER" id="PTHR43245">
    <property type="entry name" value="BIFUNCTIONAL POLYMYXIN RESISTANCE PROTEIN ARNA"/>
    <property type="match status" value="1"/>
</dbReference>
<organism evidence="2 3">
    <name type="scientific">Pontibacillus salipaludis</name>
    <dbReference type="NCBI Taxonomy" id="1697394"/>
    <lineage>
        <taxon>Bacteria</taxon>
        <taxon>Bacillati</taxon>
        <taxon>Bacillota</taxon>
        <taxon>Bacilli</taxon>
        <taxon>Bacillales</taxon>
        <taxon>Bacillaceae</taxon>
        <taxon>Pontibacillus</taxon>
    </lineage>
</organism>
<dbReference type="Pfam" id="PF01370">
    <property type="entry name" value="Epimerase"/>
    <property type="match status" value="1"/>
</dbReference>
<dbReference type="SUPFAM" id="SSF51735">
    <property type="entry name" value="NAD(P)-binding Rossmann-fold domains"/>
    <property type="match status" value="1"/>
</dbReference>
<evidence type="ECO:0000259" key="1">
    <source>
        <dbReference type="Pfam" id="PF01370"/>
    </source>
</evidence>
<evidence type="ECO:0000313" key="2">
    <source>
        <dbReference type="EMBL" id="GGD27543.1"/>
    </source>
</evidence>
<dbReference type="InterPro" id="IPR050177">
    <property type="entry name" value="Lipid_A_modif_metabolic_enz"/>
</dbReference>
<dbReference type="RefSeq" id="WP_188655996.1">
    <property type="nucleotide sequence ID" value="NZ_BMIN01000024.1"/>
</dbReference>